<evidence type="ECO:0000313" key="2">
    <source>
        <dbReference type="Proteomes" id="UP000026915"/>
    </source>
</evidence>
<dbReference type="AlphaFoldDB" id="A0A061F7T2"/>
<dbReference type="HOGENOM" id="CLU_2431421_0_0_1"/>
<name>A0A061F7T2_THECC</name>
<reference evidence="1 2" key="1">
    <citation type="journal article" date="2013" name="Genome Biol.">
        <title>The genome sequence of the most widely cultivated cacao type and its use to identify candidate genes regulating pod color.</title>
        <authorList>
            <person name="Motamayor J.C."/>
            <person name="Mockaitis K."/>
            <person name="Schmutz J."/>
            <person name="Haiminen N."/>
            <person name="Iii D.L."/>
            <person name="Cornejo O."/>
            <person name="Findley S.D."/>
            <person name="Zheng P."/>
            <person name="Utro F."/>
            <person name="Royaert S."/>
            <person name="Saski C."/>
            <person name="Jenkins J."/>
            <person name="Podicheti R."/>
            <person name="Zhao M."/>
            <person name="Scheffler B.E."/>
            <person name="Stack J.C."/>
            <person name="Feltus F.A."/>
            <person name="Mustiga G.M."/>
            <person name="Amores F."/>
            <person name="Phillips W."/>
            <person name="Marelli J.P."/>
            <person name="May G.D."/>
            <person name="Shapiro H."/>
            <person name="Ma J."/>
            <person name="Bustamante C.D."/>
            <person name="Schnell R.J."/>
            <person name="Main D."/>
            <person name="Gilbert D."/>
            <person name="Parida L."/>
            <person name="Kuhn D.N."/>
        </authorList>
    </citation>
    <scope>NUCLEOTIDE SEQUENCE [LARGE SCALE GENOMIC DNA]</scope>
    <source>
        <strain evidence="2">cv. Matina 1-6</strain>
    </source>
</reference>
<dbReference type="InParanoid" id="A0A061F7T2"/>
<dbReference type="Gramene" id="EOY12732">
    <property type="protein sequence ID" value="EOY12732"/>
    <property type="gene ID" value="TCM_031258"/>
</dbReference>
<evidence type="ECO:0000313" key="1">
    <source>
        <dbReference type="EMBL" id="EOY12732.1"/>
    </source>
</evidence>
<dbReference type="Proteomes" id="UP000026915">
    <property type="component" value="Chromosome 7"/>
</dbReference>
<keyword evidence="2" id="KW-1185">Reference proteome</keyword>
<accession>A0A061F7T2</accession>
<sequence>MPEGVLTLSCCQLEAAKSARRCKRWKQPWRLCLLFLLVLHFERRYARHLVWFFRCVMFVPSVNMASRIRKFLWQGMYSSQGIDSAVFLQAS</sequence>
<proteinExistence type="predicted"/>
<protein>
    <submittedName>
        <fullName evidence="1">Uncharacterized protein</fullName>
    </submittedName>
</protein>
<gene>
    <name evidence="1" type="ORF">TCM_031258</name>
</gene>
<dbReference type="EMBL" id="CM001885">
    <property type="protein sequence ID" value="EOY12732.1"/>
    <property type="molecule type" value="Genomic_DNA"/>
</dbReference>
<organism evidence="1 2">
    <name type="scientific">Theobroma cacao</name>
    <name type="common">Cacao</name>
    <name type="synonym">Cocoa</name>
    <dbReference type="NCBI Taxonomy" id="3641"/>
    <lineage>
        <taxon>Eukaryota</taxon>
        <taxon>Viridiplantae</taxon>
        <taxon>Streptophyta</taxon>
        <taxon>Embryophyta</taxon>
        <taxon>Tracheophyta</taxon>
        <taxon>Spermatophyta</taxon>
        <taxon>Magnoliopsida</taxon>
        <taxon>eudicotyledons</taxon>
        <taxon>Gunneridae</taxon>
        <taxon>Pentapetalae</taxon>
        <taxon>rosids</taxon>
        <taxon>malvids</taxon>
        <taxon>Malvales</taxon>
        <taxon>Malvaceae</taxon>
        <taxon>Byttnerioideae</taxon>
        <taxon>Theobroma</taxon>
    </lineage>
</organism>